<protein>
    <recommendedName>
        <fullName evidence="6">Ankyrin repeat and fibronectin type-III domain-containing protein 1</fullName>
    </recommendedName>
</protein>
<evidence type="ECO:0000259" key="2">
    <source>
        <dbReference type="PROSITE" id="PS50200"/>
    </source>
</evidence>
<dbReference type="PROSITE" id="PS50853">
    <property type="entry name" value="FN3"/>
    <property type="match status" value="1"/>
</dbReference>
<dbReference type="GO" id="GO:0005819">
    <property type="term" value="C:spindle"/>
    <property type="evidence" value="ECO:0007669"/>
    <property type="project" value="TreeGrafter"/>
</dbReference>
<dbReference type="InterPro" id="IPR003961">
    <property type="entry name" value="FN3_dom"/>
</dbReference>
<dbReference type="GO" id="GO:0061172">
    <property type="term" value="P:regulation of establishment of bipolar cell polarity"/>
    <property type="evidence" value="ECO:0007669"/>
    <property type="project" value="TreeGrafter"/>
</dbReference>
<dbReference type="Pfam" id="PF00041">
    <property type="entry name" value="fn3"/>
    <property type="match status" value="1"/>
</dbReference>
<reference evidence="4" key="1">
    <citation type="submission" date="2020-03" db="EMBL/GenBank/DDBJ databases">
        <authorList>
            <person name="Chebbi M.A."/>
            <person name="Drezen J.M."/>
        </authorList>
    </citation>
    <scope>NUCLEOTIDE SEQUENCE</scope>
    <source>
        <tissue evidence="4">Whole body</tissue>
    </source>
</reference>
<feature type="repeat" description="ANK" evidence="1">
    <location>
        <begin position="331"/>
        <end position="356"/>
    </location>
</feature>
<evidence type="ECO:0000313" key="5">
    <source>
        <dbReference type="Proteomes" id="UP000729913"/>
    </source>
</evidence>
<dbReference type="OrthoDB" id="2428204at2759"/>
<feature type="domain" description="Fibronectin type-III" evidence="3">
    <location>
        <begin position="453"/>
        <end position="550"/>
    </location>
</feature>
<evidence type="ECO:0000259" key="3">
    <source>
        <dbReference type="PROSITE" id="PS50853"/>
    </source>
</evidence>
<dbReference type="InterPro" id="IPR000159">
    <property type="entry name" value="RA_dom"/>
</dbReference>
<proteinExistence type="predicted"/>
<dbReference type="InterPro" id="IPR039269">
    <property type="entry name" value="ANKFN1"/>
</dbReference>
<dbReference type="CDD" id="cd00063">
    <property type="entry name" value="FN3"/>
    <property type="match status" value="1"/>
</dbReference>
<comment type="caution">
    <text evidence="4">The sequence shown here is derived from an EMBL/GenBank/DDBJ whole genome shotgun (WGS) entry which is preliminary data.</text>
</comment>
<dbReference type="Proteomes" id="UP000729913">
    <property type="component" value="Unassembled WGS sequence"/>
</dbReference>
<dbReference type="PANTHER" id="PTHR21437">
    <property type="entry name" value="WIDE AWAKE"/>
    <property type="match status" value="1"/>
</dbReference>
<gene>
    <name evidence="4" type="ORF">G9C98_000217</name>
</gene>
<dbReference type="SMART" id="SM00314">
    <property type="entry name" value="RA"/>
    <property type="match status" value="1"/>
</dbReference>
<feature type="domain" description="Ras-associating" evidence="2">
    <location>
        <begin position="1288"/>
        <end position="1389"/>
    </location>
</feature>
<evidence type="ECO:0008006" key="6">
    <source>
        <dbReference type="Google" id="ProtNLM"/>
    </source>
</evidence>
<dbReference type="PROSITE" id="PS50200">
    <property type="entry name" value="RA"/>
    <property type="match status" value="1"/>
</dbReference>
<evidence type="ECO:0000256" key="1">
    <source>
        <dbReference type="PROSITE-ProRule" id="PRU00023"/>
    </source>
</evidence>
<dbReference type="GO" id="GO:0007165">
    <property type="term" value="P:signal transduction"/>
    <property type="evidence" value="ECO:0007669"/>
    <property type="project" value="InterPro"/>
</dbReference>
<dbReference type="PANTHER" id="PTHR21437:SF1">
    <property type="entry name" value="WIDE AWAKE"/>
    <property type="match status" value="1"/>
</dbReference>
<evidence type="ECO:0000313" key="4">
    <source>
        <dbReference type="EMBL" id="KAG8042226.1"/>
    </source>
</evidence>
<dbReference type="PROSITE" id="PS50297">
    <property type="entry name" value="ANK_REP_REGION"/>
    <property type="match status" value="1"/>
</dbReference>
<reference evidence="4" key="2">
    <citation type="submission" date="2021-04" db="EMBL/GenBank/DDBJ databases">
        <title>Genome-wide patterns of bracovirus chromosomal integration into multiple host tissues during parasitism.</title>
        <authorList>
            <person name="Chebbi M.A.C."/>
        </authorList>
    </citation>
    <scope>NUCLEOTIDE SEQUENCE</scope>
    <source>
        <tissue evidence="4">Whole body</tissue>
    </source>
</reference>
<organism evidence="4 5">
    <name type="scientific">Cotesia typhae</name>
    <dbReference type="NCBI Taxonomy" id="2053667"/>
    <lineage>
        <taxon>Eukaryota</taxon>
        <taxon>Metazoa</taxon>
        <taxon>Ecdysozoa</taxon>
        <taxon>Arthropoda</taxon>
        <taxon>Hexapoda</taxon>
        <taxon>Insecta</taxon>
        <taxon>Pterygota</taxon>
        <taxon>Neoptera</taxon>
        <taxon>Endopterygota</taxon>
        <taxon>Hymenoptera</taxon>
        <taxon>Apocrita</taxon>
        <taxon>Ichneumonoidea</taxon>
        <taxon>Braconidae</taxon>
        <taxon>Microgastrinae</taxon>
        <taxon>Cotesia</taxon>
    </lineage>
</organism>
<name>A0A8J5V1J2_9HYME</name>
<dbReference type="EMBL" id="JAAOIC020000003">
    <property type="protein sequence ID" value="KAG8042226.1"/>
    <property type="molecule type" value="Genomic_DNA"/>
</dbReference>
<keyword evidence="1" id="KW-0040">ANK repeat</keyword>
<dbReference type="GO" id="GO:0000132">
    <property type="term" value="P:establishment of mitotic spindle orientation"/>
    <property type="evidence" value="ECO:0007669"/>
    <property type="project" value="TreeGrafter"/>
</dbReference>
<keyword evidence="5" id="KW-1185">Reference proteome</keyword>
<dbReference type="InterPro" id="IPR002110">
    <property type="entry name" value="Ankyrin_rpt"/>
</dbReference>
<accession>A0A8J5V1J2</accession>
<dbReference type="CDD" id="cd17117">
    <property type="entry name" value="RA_ANKFN1_like"/>
    <property type="match status" value="1"/>
</dbReference>
<sequence>MANEDKSVSGLTIDRAAFLLLRVKRAFKKKKQDKKEASLGIKASDSEEKSSIYRIHNYNCNDKYPRPAPLLRSKTLPEIIVPNIDVFPVQVNTYQITKNEVEMMNVRKKHQFSIAKDNSESITSTVNNNKFYQPRVLLTDHIFVFKEQRESTKIMPHPQSTSQHQSIITSCYKQNNDCSLKPRSSTNDLFNQQINYNIQNNYILRSISMDNIFHSTSLNCCMSNHMDNLTPNIPLLDYKYKNKFDVNTEPRSHGVFSHHTSQNVIPQSMFLARKCLKINDKQSYFYHEIGRHSKRQSNPDILFAAIEQENLEKVKSILESANVDINSVNSDGFSPLDLAVLGNNKALINILIAHGAREGNQFSSPENLSIHLTSLMQTAEHKLSEASRPESCLATKTTLLETRNITTSLSTMNNFHSGWTDDTNSKQTALWERRVRTLRKMLADFDQARPPDIPRTVSLEIIGSQSVIVKFEESTKKSSSACTKFKVQWSTKKNFSVITGELEIFDIRQRQCQIDNLVQGQKYFFRICLGNLKGYSQFLPSSPPCAVPSSWRDIDERLPRYTDQLERLNLLLIEMQRPEYTKESSASQRRNNKKKTIKQLFSATSKFQKNLKRGIYLACILYHEDKVLVTNEDFLPVIQIDETYPNCIYNDFYWLMKVSYIWNNLKTLKQDMEKNYESSINHFKLKYLQAAVQMQAALGIQNLGEIYYMPIKDSQGTVVISTINHITCPKSVSLLNCRWLPISKVMKKTIIHEESNVSDILISSIQNKITYHQLSSIKLNRGLYLGYLKMQSSVDLIQIVVPAKTPNVLPYCKIRDNPFVSAEEWNHLKKVIHTSVSGSTVKVCVAEEEKDSSNESSTVDQGKLFVETVAIAVNQLFSYMGIDFQDFETHRLYDAEIIELTEDVSFLIVVPPVENVCLVPGTRDIFLQRGDLLTLPIQIFEMVQLNAYQKNIIDCYSKLSCILELEIVQAQHKHREAFSSTEVSAAKDKLTKLQELQSQMNDIWKGARWLIDVITFSRDRGFSQSVQRNNSGITLKYLLNVNQGNESNAQCSKRILLQLPAKDTKSVKTNPNRGSWPGLNTSNNLCATELSKSEQHLLQEDIVNDDTTYMSNVSQTANDEGSGSKDCSKSFASTKSIKSSSSTYLSGTTIAMSSSKSEDILSLDRHKHNRSGLRNNFTIVKSISADINPQLGEKSTTYERTMKDISIDSAANTTTSLSVKSLNSDSIHLPYTDNSSAISHPIRSHISTVHTKSEVLKSTASVAATASISMDSRLDELKDQSTVLPVPPPGILQVYVAYETGLASGTSLKLHVTPRTTAREVVDLVVKQLNMAVVLKGQEGPIYSAEELPNFCLVAVIGARERCLRDDFKPLQLQNPWKKGRLYVRQKQDVLAALEHSSKHLAYL</sequence>
<dbReference type="PROSITE" id="PS50088">
    <property type="entry name" value="ANK_REPEAT"/>
    <property type="match status" value="1"/>
</dbReference>
<dbReference type="Pfam" id="PF13637">
    <property type="entry name" value="Ank_4"/>
    <property type="match status" value="1"/>
</dbReference>